<name>A0A949PR13_9HYPH</name>
<proteinExistence type="predicted"/>
<evidence type="ECO:0000313" key="2">
    <source>
        <dbReference type="Proteomes" id="UP000752297"/>
    </source>
</evidence>
<dbReference type="AlphaFoldDB" id="A0A949PR13"/>
<feature type="non-terminal residue" evidence="1">
    <location>
        <position position="1"/>
    </location>
</feature>
<accession>A0A949PR13</accession>
<protein>
    <submittedName>
        <fullName evidence="1">Uncharacterized protein</fullName>
    </submittedName>
</protein>
<reference evidence="1 2" key="1">
    <citation type="submission" date="2021-06" db="EMBL/GenBank/DDBJ databases">
        <title>Falsochrobactrum tianjin sp.nov., a new petroleum-degrading bacteria isolated from oily soils.</title>
        <authorList>
            <person name="Chen G."/>
            <person name="Chen H."/>
            <person name="Tian J."/>
            <person name="Qing J."/>
            <person name="Zhong L."/>
            <person name="Ma W."/>
            <person name="Song Y."/>
            <person name="Cui X."/>
            <person name="Yan B."/>
        </authorList>
    </citation>
    <scope>NUCLEOTIDE SEQUENCE [LARGE SCALE GENOMIC DNA]</scope>
    <source>
        <strain evidence="1 2">TDYN1</strain>
    </source>
</reference>
<comment type="caution">
    <text evidence="1">The sequence shown here is derived from an EMBL/GenBank/DDBJ whole genome shotgun (WGS) entry which is preliminary data.</text>
</comment>
<sequence length="84" mass="9134">GQVKGVNIPFRLTDDRFYALTEGAFKIESVTRIDANSFAIIANAQGVMTGQDSDIIAHNPEDAVKFGARFNLQKIANRGAIQLP</sequence>
<organism evidence="1 2">
    <name type="scientific">Falsochrobactrum tianjinense</name>
    <dbReference type="NCBI Taxonomy" id="2706015"/>
    <lineage>
        <taxon>Bacteria</taxon>
        <taxon>Pseudomonadati</taxon>
        <taxon>Pseudomonadota</taxon>
        <taxon>Alphaproteobacteria</taxon>
        <taxon>Hyphomicrobiales</taxon>
        <taxon>Brucellaceae</taxon>
        <taxon>Falsochrobactrum</taxon>
    </lineage>
</organism>
<evidence type="ECO:0000313" key="1">
    <source>
        <dbReference type="EMBL" id="MBV2144446.1"/>
    </source>
</evidence>
<dbReference type="Proteomes" id="UP000752297">
    <property type="component" value="Unassembled WGS sequence"/>
</dbReference>
<gene>
    <name evidence="1" type="ORF">KUG47_13175</name>
</gene>
<dbReference type="EMBL" id="JAHRVA010000006">
    <property type="protein sequence ID" value="MBV2144446.1"/>
    <property type="molecule type" value="Genomic_DNA"/>
</dbReference>
<dbReference type="RefSeq" id="WP_217678448.1">
    <property type="nucleotide sequence ID" value="NZ_JAHRVA010000006.1"/>
</dbReference>
<keyword evidence="2" id="KW-1185">Reference proteome</keyword>